<protein>
    <submittedName>
        <fullName evidence="1">Myosin-10</fullName>
    </submittedName>
</protein>
<comment type="caution">
    <text evidence="1">The sequence shown here is derived from an EMBL/GenBank/DDBJ whole genome shotgun (WGS) entry which is preliminary data.</text>
</comment>
<organism evidence="1 2">
    <name type="scientific">Camellia lanceoleosa</name>
    <dbReference type="NCBI Taxonomy" id="1840588"/>
    <lineage>
        <taxon>Eukaryota</taxon>
        <taxon>Viridiplantae</taxon>
        <taxon>Streptophyta</taxon>
        <taxon>Embryophyta</taxon>
        <taxon>Tracheophyta</taxon>
        <taxon>Spermatophyta</taxon>
        <taxon>Magnoliopsida</taxon>
        <taxon>eudicotyledons</taxon>
        <taxon>Gunneridae</taxon>
        <taxon>Pentapetalae</taxon>
        <taxon>asterids</taxon>
        <taxon>Ericales</taxon>
        <taxon>Theaceae</taxon>
        <taxon>Camellia</taxon>
    </lineage>
</organism>
<dbReference type="EMBL" id="CM045767">
    <property type="protein sequence ID" value="KAI7998387.1"/>
    <property type="molecule type" value="Genomic_DNA"/>
</dbReference>
<reference evidence="1 2" key="1">
    <citation type="journal article" date="2022" name="Plant J.">
        <title>Chromosome-level genome of Camellia lanceoleosa provides a valuable resource for understanding genome evolution and self-incompatibility.</title>
        <authorList>
            <person name="Gong W."/>
            <person name="Xiao S."/>
            <person name="Wang L."/>
            <person name="Liao Z."/>
            <person name="Chang Y."/>
            <person name="Mo W."/>
            <person name="Hu G."/>
            <person name="Li W."/>
            <person name="Zhao G."/>
            <person name="Zhu H."/>
            <person name="Hu X."/>
            <person name="Ji K."/>
            <person name="Xiang X."/>
            <person name="Song Q."/>
            <person name="Yuan D."/>
            <person name="Jin S."/>
            <person name="Zhang L."/>
        </authorList>
    </citation>
    <scope>NUCLEOTIDE SEQUENCE [LARGE SCALE GENOMIC DNA]</scope>
    <source>
        <strain evidence="1">SQ_2022a</strain>
    </source>
</reference>
<name>A0ACC0GD46_9ERIC</name>
<evidence type="ECO:0000313" key="1">
    <source>
        <dbReference type="EMBL" id="KAI7998387.1"/>
    </source>
</evidence>
<proteinExistence type="predicted"/>
<dbReference type="Proteomes" id="UP001060215">
    <property type="component" value="Chromosome 10"/>
</dbReference>
<accession>A0ACC0GD46</accession>
<evidence type="ECO:0000313" key="2">
    <source>
        <dbReference type="Proteomes" id="UP001060215"/>
    </source>
</evidence>
<keyword evidence="2" id="KW-1185">Reference proteome</keyword>
<sequence>MSSQAVEKRKETLALCYLLYIHRHFMLQDQDSNAHMAYWLSNTSVLLFLLQRTLKATGGKPPTPTSFVGRMTQDFDHPFLLPTFLSAALKCTRLRPNIQLCFSQQCTTYVEKIYGIVQDNSKKDLSALLSSCIQGCCNSKSQRYLH</sequence>
<gene>
    <name evidence="1" type="ORF">LOK49_LG10G02607</name>
</gene>